<keyword evidence="7" id="KW-1133">Transmembrane helix</keyword>
<evidence type="ECO:0000313" key="10">
    <source>
        <dbReference type="Proteomes" id="UP000028826"/>
    </source>
</evidence>
<keyword evidence="3" id="KW-0813">Transport</keyword>
<dbReference type="PRINTS" id="PR00173">
    <property type="entry name" value="EDTRNSPORT"/>
</dbReference>
<evidence type="ECO:0000256" key="1">
    <source>
        <dbReference type="ARBA" id="ARBA00004429"/>
    </source>
</evidence>
<evidence type="ECO:0000256" key="6">
    <source>
        <dbReference type="ARBA" id="ARBA00022847"/>
    </source>
</evidence>
<name>A0A086XX92_9RHOB</name>
<accession>A0A086XX92</accession>
<proteinExistence type="inferred from homology"/>
<keyword evidence="5" id="KW-0812">Transmembrane</keyword>
<reference evidence="9 10" key="1">
    <citation type="submission" date="2014-03" db="EMBL/GenBank/DDBJ databases">
        <title>Genome of Haematobacter massiliensis CCUG 47968.</title>
        <authorList>
            <person name="Wang D."/>
            <person name="Wang G."/>
        </authorList>
    </citation>
    <scope>NUCLEOTIDE SEQUENCE [LARGE SCALE GENOMIC DNA]</scope>
    <source>
        <strain evidence="9 10">CCUG 47968</strain>
    </source>
</reference>
<evidence type="ECO:0000256" key="4">
    <source>
        <dbReference type="ARBA" id="ARBA00022475"/>
    </source>
</evidence>
<keyword evidence="4" id="KW-1003">Cell membrane</keyword>
<dbReference type="RefSeq" id="WP_051911366.1">
    <property type="nucleotide sequence ID" value="NZ_CAMIFG010000022.1"/>
</dbReference>
<dbReference type="PANTHER" id="PTHR42865">
    <property type="entry name" value="PROTON/GLUTAMATE-ASPARTATE SYMPORTER"/>
    <property type="match status" value="1"/>
</dbReference>
<keyword evidence="8" id="KW-0472">Membrane</keyword>
<dbReference type="InterPro" id="IPR036458">
    <property type="entry name" value="Na:dicarbo_symporter_sf"/>
</dbReference>
<dbReference type="GO" id="GO:0006835">
    <property type="term" value="P:dicarboxylic acid transport"/>
    <property type="evidence" value="ECO:0007669"/>
    <property type="project" value="TreeGrafter"/>
</dbReference>
<dbReference type="Proteomes" id="UP000028826">
    <property type="component" value="Unassembled WGS sequence"/>
</dbReference>
<keyword evidence="6" id="KW-0769">Symport</keyword>
<dbReference type="SUPFAM" id="SSF118215">
    <property type="entry name" value="Proton glutamate symport protein"/>
    <property type="match status" value="1"/>
</dbReference>
<dbReference type="GO" id="GO:0005886">
    <property type="term" value="C:plasma membrane"/>
    <property type="evidence" value="ECO:0007669"/>
    <property type="project" value="UniProtKB-SubCell"/>
</dbReference>
<dbReference type="InterPro" id="IPR001991">
    <property type="entry name" value="Na-dicarboxylate_symporter"/>
</dbReference>
<dbReference type="AlphaFoldDB" id="A0A086XX92"/>
<comment type="subcellular location">
    <subcellularLocation>
        <location evidence="1">Cell inner membrane</location>
        <topology evidence="1">Multi-pass membrane protein</topology>
    </subcellularLocation>
</comment>
<dbReference type="Gene3D" id="1.10.3860.10">
    <property type="entry name" value="Sodium:dicarboxylate symporter"/>
    <property type="match status" value="1"/>
</dbReference>
<dbReference type="eggNOG" id="COG1301">
    <property type="taxonomic scope" value="Bacteria"/>
</dbReference>
<evidence type="ECO:0000256" key="5">
    <source>
        <dbReference type="ARBA" id="ARBA00022692"/>
    </source>
</evidence>
<evidence type="ECO:0000256" key="8">
    <source>
        <dbReference type="ARBA" id="ARBA00023136"/>
    </source>
</evidence>
<sequence length="434" mass="44920">MAGVTKPSGAAAGAGQKSDGRSHLALWIVAALVLGVAVGGWCHAQAADPEIAERIAGRFGIVTTIFLRLIKMIIAPLVLSTIVSGIASLGDAKAVGGLALRAMGWFVTASLVSLLIGLVMANIVRPGAGLNLSMPAGAAGVETNTLSLAQFFTHVFPDSIVAAMSENEVLQILVFSVFFGLAVGALPRERSAPIIALADAVAAAMFMVTGYVMRLAPLAVFAAMAAVVTVQGLGVLIDYGRFIGGFYLGLLLLWACLIGAGWLFLGASVFHLLSLLREPMLVAFSTASSEAAYPKTVSQLEAFGVSGRVTGFVLPLGYSFNLDGSMMYQTFAALFIAQAYGIDMTLEQQVIMLLVMMVASKGIAGVPRASLVVVAAVSPMFGLPAEGVLLILGIDQILDMGRTATNVIGNGLATATVARWQGELSPPESGDRTT</sequence>
<evidence type="ECO:0000313" key="9">
    <source>
        <dbReference type="EMBL" id="KFI26642.1"/>
    </source>
</evidence>
<evidence type="ECO:0000256" key="7">
    <source>
        <dbReference type="ARBA" id="ARBA00022989"/>
    </source>
</evidence>
<dbReference type="EMBL" id="JGYG01000015">
    <property type="protein sequence ID" value="KFI26642.1"/>
    <property type="molecule type" value="Genomic_DNA"/>
</dbReference>
<dbReference type="OrthoDB" id="9766690at2"/>
<keyword evidence="10" id="KW-1185">Reference proteome</keyword>
<dbReference type="Pfam" id="PF00375">
    <property type="entry name" value="SDF"/>
    <property type="match status" value="1"/>
</dbReference>
<dbReference type="FunFam" id="1.10.3860.10:FF:000001">
    <property type="entry name" value="C4-dicarboxylate transport protein"/>
    <property type="match status" value="1"/>
</dbReference>
<dbReference type="STRING" id="195105.CN97_03150"/>
<gene>
    <name evidence="9" type="ORF">CN97_03150</name>
</gene>
<protein>
    <submittedName>
        <fullName evidence="9">C4-dicarboxylate ABC transporter</fullName>
    </submittedName>
</protein>
<dbReference type="PANTHER" id="PTHR42865:SF7">
    <property type="entry name" value="PROTON_GLUTAMATE-ASPARTATE SYMPORTER"/>
    <property type="match status" value="1"/>
</dbReference>
<comment type="similarity">
    <text evidence="2">Belongs to the dicarboxylate/amino acid:cation symporter (DAACS) (TC 2.A.23) family.</text>
</comment>
<comment type="caution">
    <text evidence="9">The sequence shown here is derived from an EMBL/GenBank/DDBJ whole genome shotgun (WGS) entry which is preliminary data.</text>
</comment>
<evidence type="ECO:0000256" key="2">
    <source>
        <dbReference type="ARBA" id="ARBA00006148"/>
    </source>
</evidence>
<dbReference type="GO" id="GO:0015293">
    <property type="term" value="F:symporter activity"/>
    <property type="evidence" value="ECO:0007669"/>
    <property type="project" value="UniProtKB-KW"/>
</dbReference>
<organism evidence="9 10">
    <name type="scientific">Haematobacter massiliensis</name>
    <dbReference type="NCBI Taxonomy" id="195105"/>
    <lineage>
        <taxon>Bacteria</taxon>
        <taxon>Pseudomonadati</taxon>
        <taxon>Pseudomonadota</taxon>
        <taxon>Alphaproteobacteria</taxon>
        <taxon>Rhodobacterales</taxon>
        <taxon>Paracoccaceae</taxon>
        <taxon>Haematobacter</taxon>
    </lineage>
</organism>
<evidence type="ECO:0000256" key="3">
    <source>
        <dbReference type="ARBA" id="ARBA00022448"/>
    </source>
</evidence>